<proteinExistence type="predicted"/>
<evidence type="ECO:0000313" key="2">
    <source>
        <dbReference type="Proteomes" id="UP001055879"/>
    </source>
</evidence>
<keyword evidence="2" id="KW-1185">Reference proteome</keyword>
<dbReference type="EMBL" id="CM042061">
    <property type="protein sequence ID" value="KAI3673173.1"/>
    <property type="molecule type" value="Genomic_DNA"/>
</dbReference>
<reference evidence="1 2" key="2">
    <citation type="journal article" date="2022" name="Mol. Ecol. Resour.">
        <title>The genomes of chicory, endive, great burdock and yacon provide insights into Asteraceae paleo-polyploidization history and plant inulin production.</title>
        <authorList>
            <person name="Fan W."/>
            <person name="Wang S."/>
            <person name="Wang H."/>
            <person name="Wang A."/>
            <person name="Jiang F."/>
            <person name="Liu H."/>
            <person name="Zhao H."/>
            <person name="Xu D."/>
            <person name="Zhang Y."/>
        </authorList>
    </citation>
    <scope>NUCLEOTIDE SEQUENCE [LARGE SCALE GENOMIC DNA]</scope>
    <source>
        <strain evidence="2">cv. Niubang</strain>
    </source>
</reference>
<reference evidence="2" key="1">
    <citation type="journal article" date="2022" name="Mol. Ecol. Resour.">
        <title>The genomes of chicory, endive, great burdock and yacon provide insights into Asteraceae palaeo-polyploidization history and plant inulin production.</title>
        <authorList>
            <person name="Fan W."/>
            <person name="Wang S."/>
            <person name="Wang H."/>
            <person name="Wang A."/>
            <person name="Jiang F."/>
            <person name="Liu H."/>
            <person name="Zhao H."/>
            <person name="Xu D."/>
            <person name="Zhang Y."/>
        </authorList>
    </citation>
    <scope>NUCLEOTIDE SEQUENCE [LARGE SCALE GENOMIC DNA]</scope>
    <source>
        <strain evidence="2">cv. Niubang</strain>
    </source>
</reference>
<sequence>MEDRYSAVVDLQGDSKQAAEFSAKNLNKNIMLEVENKDENELVDVVREGYLTTNSGFLKEDVNGGTCCVTALIRKGNLIVSNAGDCRAVMSRNGVAEALTTEEHMDGKANA</sequence>
<evidence type="ECO:0000313" key="1">
    <source>
        <dbReference type="EMBL" id="KAI3673173.1"/>
    </source>
</evidence>
<comment type="caution">
    <text evidence="1">The sequence shown here is derived from an EMBL/GenBank/DDBJ whole genome shotgun (WGS) entry which is preliminary data.</text>
</comment>
<dbReference type="Proteomes" id="UP001055879">
    <property type="component" value="Linkage Group LG15"/>
</dbReference>
<organism evidence="1 2">
    <name type="scientific">Arctium lappa</name>
    <name type="common">Greater burdock</name>
    <name type="synonym">Lappa major</name>
    <dbReference type="NCBI Taxonomy" id="4217"/>
    <lineage>
        <taxon>Eukaryota</taxon>
        <taxon>Viridiplantae</taxon>
        <taxon>Streptophyta</taxon>
        <taxon>Embryophyta</taxon>
        <taxon>Tracheophyta</taxon>
        <taxon>Spermatophyta</taxon>
        <taxon>Magnoliopsida</taxon>
        <taxon>eudicotyledons</taxon>
        <taxon>Gunneridae</taxon>
        <taxon>Pentapetalae</taxon>
        <taxon>asterids</taxon>
        <taxon>campanulids</taxon>
        <taxon>Asterales</taxon>
        <taxon>Asteraceae</taxon>
        <taxon>Carduoideae</taxon>
        <taxon>Cardueae</taxon>
        <taxon>Arctiinae</taxon>
        <taxon>Arctium</taxon>
    </lineage>
</organism>
<gene>
    <name evidence="1" type="ORF">L6452_39289</name>
</gene>
<protein>
    <submittedName>
        <fullName evidence="1">Uncharacterized protein</fullName>
    </submittedName>
</protein>
<accession>A0ACB8XW04</accession>
<name>A0ACB8XW04_ARCLA</name>